<dbReference type="InterPro" id="IPR036291">
    <property type="entry name" value="NAD(P)-bd_dom_sf"/>
</dbReference>
<feature type="region of interest" description="Disordered" evidence="1">
    <location>
        <begin position="101"/>
        <end position="137"/>
    </location>
</feature>
<dbReference type="Gene3D" id="3.40.50.720">
    <property type="entry name" value="NAD(P)-binding Rossmann-like Domain"/>
    <property type="match status" value="1"/>
</dbReference>
<evidence type="ECO:0000313" key="3">
    <source>
        <dbReference type="Proteomes" id="UP001341259"/>
    </source>
</evidence>
<dbReference type="Proteomes" id="UP001341259">
    <property type="component" value="Chromosome"/>
</dbReference>
<keyword evidence="3" id="KW-1185">Reference proteome</keyword>
<protein>
    <recommendedName>
        <fullName evidence="4">Alcohol dehydrogenase-like C-terminal domain-containing protein</fullName>
    </recommendedName>
</protein>
<feature type="compositionally biased region" description="Basic residues" evidence="1">
    <location>
        <begin position="127"/>
        <end position="137"/>
    </location>
</feature>
<dbReference type="SUPFAM" id="SSF51735">
    <property type="entry name" value="NAD(P)-binding Rossmann-fold domains"/>
    <property type="match status" value="1"/>
</dbReference>
<sequence length="137" mass="13570">MRDAGALGLAGTAAFDGVALLGPLEGRTVLISGATSGVGAIAVQLAAARGARVIAMAKSGSESGFVSALTDAEVTVIDYLQDVTAQVRAIAPGGVEAVLRTSPATWPSSPRSPATAAPSPPPSPSPRPRRTASCRPP</sequence>
<evidence type="ECO:0000313" key="2">
    <source>
        <dbReference type="EMBL" id="WUG92885.1"/>
    </source>
</evidence>
<organism evidence="2 3">
    <name type="scientific">Streptomyces violaceus</name>
    <name type="common">Streptomyces venezuelae</name>
    <dbReference type="NCBI Taxonomy" id="1936"/>
    <lineage>
        <taxon>Bacteria</taxon>
        <taxon>Bacillati</taxon>
        <taxon>Actinomycetota</taxon>
        <taxon>Actinomycetes</taxon>
        <taxon>Kitasatosporales</taxon>
        <taxon>Streptomycetaceae</taxon>
        <taxon>Streptomyces</taxon>
    </lineage>
</organism>
<dbReference type="EMBL" id="CP107906">
    <property type="protein sequence ID" value="WUG92885.1"/>
    <property type="molecule type" value="Genomic_DNA"/>
</dbReference>
<reference evidence="2 3" key="1">
    <citation type="submission" date="2022-10" db="EMBL/GenBank/DDBJ databases">
        <title>The complete genomes of actinobacterial strains from the NBC collection.</title>
        <authorList>
            <person name="Joergensen T.S."/>
            <person name="Alvarez Arevalo M."/>
            <person name="Sterndorff E.B."/>
            <person name="Faurdal D."/>
            <person name="Vuksanovic O."/>
            <person name="Mourched A.-S."/>
            <person name="Charusanti P."/>
            <person name="Shaw S."/>
            <person name="Blin K."/>
            <person name="Weber T."/>
        </authorList>
    </citation>
    <scope>NUCLEOTIDE SEQUENCE [LARGE SCALE GENOMIC DNA]</scope>
    <source>
        <strain evidence="2 3">NBC_00456</strain>
    </source>
</reference>
<name>A0ABZ1NMQ1_STRVL</name>
<evidence type="ECO:0008006" key="4">
    <source>
        <dbReference type="Google" id="ProtNLM"/>
    </source>
</evidence>
<proteinExistence type="predicted"/>
<dbReference type="RefSeq" id="WP_328337269.1">
    <property type="nucleotide sequence ID" value="NZ_CP107906.1"/>
</dbReference>
<feature type="compositionally biased region" description="Low complexity" evidence="1">
    <location>
        <begin position="101"/>
        <end position="117"/>
    </location>
</feature>
<gene>
    <name evidence="2" type="ORF">OHB29_07515</name>
</gene>
<accession>A0ABZ1NMQ1</accession>
<evidence type="ECO:0000256" key="1">
    <source>
        <dbReference type="SAM" id="MobiDB-lite"/>
    </source>
</evidence>